<evidence type="ECO:0000256" key="7">
    <source>
        <dbReference type="ARBA" id="ARBA00022692"/>
    </source>
</evidence>
<dbReference type="PROSITE" id="PS50109">
    <property type="entry name" value="HIS_KIN"/>
    <property type="match status" value="1"/>
</dbReference>
<dbReference type="FunFam" id="3.30.565.10:FF:000006">
    <property type="entry name" value="Sensor histidine kinase WalK"/>
    <property type="match status" value="1"/>
</dbReference>
<feature type="transmembrane region" description="Helical" evidence="12">
    <location>
        <begin position="201"/>
        <end position="218"/>
    </location>
</feature>
<feature type="transmembrane region" description="Helical" evidence="12">
    <location>
        <begin position="121"/>
        <end position="141"/>
    </location>
</feature>
<comment type="caution">
    <text evidence="14">The sequence shown here is derived from an EMBL/GenBank/DDBJ whole genome shotgun (WGS) entry which is preliminary data.</text>
</comment>
<organism evidence="14 15">
    <name type="scientific">Minwuia thermotolerans</name>
    <dbReference type="NCBI Taxonomy" id="2056226"/>
    <lineage>
        <taxon>Bacteria</taxon>
        <taxon>Pseudomonadati</taxon>
        <taxon>Pseudomonadota</taxon>
        <taxon>Alphaproteobacteria</taxon>
        <taxon>Minwuiales</taxon>
        <taxon>Minwuiaceae</taxon>
        <taxon>Minwuia</taxon>
    </lineage>
</organism>
<dbReference type="Gene3D" id="1.10.3430.10">
    <property type="entry name" value="Ammonium transporter AmtB like domains"/>
    <property type="match status" value="1"/>
</dbReference>
<dbReference type="Pfam" id="PF00909">
    <property type="entry name" value="Ammonium_transp"/>
    <property type="match status" value="1"/>
</dbReference>
<comment type="catalytic activity">
    <reaction evidence="1">
        <text>ATP + protein L-histidine = ADP + protein N-phospho-L-histidine.</text>
        <dbReference type="EC" id="2.7.13.3"/>
    </reaction>
</comment>
<comment type="similarity">
    <text evidence="3 12">Belongs to the ammonia transporter channel (TC 1.A.11.2) family.</text>
</comment>
<dbReference type="InterPro" id="IPR029020">
    <property type="entry name" value="Ammonium/urea_transptr"/>
</dbReference>
<dbReference type="GO" id="GO:0005886">
    <property type="term" value="C:plasma membrane"/>
    <property type="evidence" value="ECO:0007669"/>
    <property type="project" value="UniProtKB-SubCell"/>
</dbReference>
<dbReference type="NCBIfam" id="TIGR00836">
    <property type="entry name" value="amt"/>
    <property type="match status" value="1"/>
</dbReference>
<evidence type="ECO:0000256" key="10">
    <source>
        <dbReference type="ARBA" id="ARBA00023136"/>
    </source>
</evidence>
<keyword evidence="11 12" id="KW-0924">Ammonia transport</keyword>
<dbReference type="PANTHER" id="PTHR11730:SF6">
    <property type="entry name" value="AMMONIUM TRANSPORTER"/>
    <property type="match status" value="1"/>
</dbReference>
<dbReference type="GO" id="GO:0097272">
    <property type="term" value="P:ammonium homeostasis"/>
    <property type="evidence" value="ECO:0007669"/>
    <property type="project" value="TreeGrafter"/>
</dbReference>
<dbReference type="InterPro" id="IPR018047">
    <property type="entry name" value="Ammonium_transpt_CS"/>
</dbReference>
<evidence type="ECO:0000256" key="6">
    <source>
        <dbReference type="ARBA" id="ARBA00022679"/>
    </source>
</evidence>
<dbReference type="SUPFAM" id="SSF55874">
    <property type="entry name" value="ATPase domain of HSP90 chaperone/DNA topoisomerase II/histidine kinase"/>
    <property type="match status" value="1"/>
</dbReference>
<dbReference type="PROSITE" id="PS01219">
    <property type="entry name" value="AMMONIUM_TRANSP"/>
    <property type="match status" value="1"/>
</dbReference>
<dbReference type="Gene3D" id="3.30.565.10">
    <property type="entry name" value="Histidine kinase-like ATPase, C-terminal domain"/>
    <property type="match status" value="1"/>
</dbReference>
<evidence type="ECO:0000256" key="4">
    <source>
        <dbReference type="ARBA" id="ARBA00022448"/>
    </source>
</evidence>
<dbReference type="EMBL" id="PHIG01000018">
    <property type="protein sequence ID" value="PJK30802.1"/>
    <property type="molecule type" value="Genomic_DNA"/>
</dbReference>
<keyword evidence="8 14" id="KW-0418">Kinase</keyword>
<proteinExistence type="inferred from homology"/>
<dbReference type="PRINTS" id="PR00344">
    <property type="entry name" value="BCTRLSENSOR"/>
</dbReference>
<dbReference type="SUPFAM" id="SSF111352">
    <property type="entry name" value="Ammonium transporter"/>
    <property type="match status" value="1"/>
</dbReference>
<protein>
    <recommendedName>
        <fullName evidence="12">Ammonium transporter</fullName>
    </recommendedName>
</protein>
<dbReference type="InterPro" id="IPR001905">
    <property type="entry name" value="Ammonium_transpt"/>
</dbReference>
<dbReference type="InterPro" id="IPR004358">
    <property type="entry name" value="Sig_transdc_His_kin-like_C"/>
</dbReference>
<dbReference type="GO" id="GO:0000155">
    <property type="term" value="F:phosphorelay sensor kinase activity"/>
    <property type="evidence" value="ECO:0007669"/>
    <property type="project" value="InterPro"/>
</dbReference>
<dbReference type="InterPro" id="IPR003594">
    <property type="entry name" value="HATPase_dom"/>
</dbReference>
<accession>A0A2M9G516</accession>
<feature type="transmembrane region" description="Helical" evidence="12">
    <location>
        <begin position="313"/>
        <end position="335"/>
    </location>
</feature>
<dbReference type="Pfam" id="PF02518">
    <property type="entry name" value="HATPase_c"/>
    <property type="match status" value="1"/>
</dbReference>
<feature type="transmembrane region" description="Helical" evidence="12">
    <location>
        <begin position="230"/>
        <end position="251"/>
    </location>
</feature>
<feature type="domain" description="Histidine kinase" evidence="13">
    <location>
        <begin position="477"/>
        <end position="698"/>
    </location>
</feature>
<dbReference type="Pfam" id="PF00512">
    <property type="entry name" value="HisKA"/>
    <property type="match status" value="1"/>
</dbReference>
<feature type="transmembrane region" description="Helical" evidence="12">
    <location>
        <begin position="56"/>
        <end position="77"/>
    </location>
</feature>
<evidence type="ECO:0000256" key="12">
    <source>
        <dbReference type="RuleBase" id="RU362002"/>
    </source>
</evidence>
<keyword evidence="6" id="KW-0808">Transferase</keyword>
<dbReference type="Gene3D" id="1.10.287.130">
    <property type="match status" value="1"/>
</dbReference>
<sequence>MIRSRGDSGELIDPSVIDTAWLVLAAALVFLMQAGFCALESGFVRARNTINVAAKNLIDFCIAGCLFWAVGFGLMFGESEISAAGVEHGWPAAFFLFQLMFCGTAVTLVSGAVAERIRFGGYAVLAILVSGFIYPFAGSWAWAGLDGGEAGWLAEMGFVDFAGSTVVHSVGGWVALAAVLVIGPRHGRFDRGAAPPQPDSLPLASLGLLFLWFGWIGFNGGSVLAMNGAVAPIIVNTMLAACAGGLAAVTCSRAIFGRPRIDGLINGVLGGLVAITAGADVVGPTGALAIGALGGMIITPSTLLLARLRIDDAVAAVPVHLFAGIWGTLAVALFGDPEMLGRSWTEQLRIQAIGVAAYGGFTFAVSLTAIWALSRVMRLRATATEQQIGLNASEHDASSAAHDLALAMEERFRRGDVGESVPVEIGSDVEIVARQYNRVAMRVKSDTARLEKSVEELAVARDAAEAANRAKSAFLANMSHELRTPLNAIIGFSEIMVKQTFGALGNDRYSDYAGDIHGAGTHLLGIVNDMLDHTSIEAGKVDLNEREIDLAQTTETVTRSVRPIADRSGVNLRADSDPDQPLLSGDERIVRQILLNLINNAIKFTPEGGRVEVVTRLEPDNRLAIVVTDTGIGMDRSEIARAMEPFVQLNEDYNKTHGGTGLGLPLVKSMVKLHGGTLTIDSMKDHGTTVIVRFPAARTIAAAEAAD</sequence>
<feature type="transmembrane region" description="Helical" evidence="12">
    <location>
        <begin position="20"/>
        <end position="44"/>
    </location>
</feature>
<name>A0A2M9G516_9PROT</name>
<dbReference type="CDD" id="cd00082">
    <property type="entry name" value="HisKA"/>
    <property type="match status" value="1"/>
</dbReference>
<keyword evidence="7 12" id="KW-0812">Transmembrane</keyword>
<feature type="transmembrane region" description="Helical" evidence="12">
    <location>
        <begin position="89"/>
        <end position="109"/>
    </location>
</feature>
<dbReference type="OrthoDB" id="9814202at2"/>
<evidence type="ECO:0000256" key="3">
    <source>
        <dbReference type="ARBA" id="ARBA00005887"/>
    </source>
</evidence>
<gene>
    <name evidence="14" type="ORF">CVT23_05390</name>
</gene>
<keyword evidence="10 12" id="KW-0472">Membrane</keyword>
<evidence type="ECO:0000256" key="8">
    <source>
        <dbReference type="ARBA" id="ARBA00022777"/>
    </source>
</evidence>
<evidence type="ECO:0000313" key="14">
    <source>
        <dbReference type="EMBL" id="PJK30802.1"/>
    </source>
</evidence>
<evidence type="ECO:0000256" key="2">
    <source>
        <dbReference type="ARBA" id="ARBA00004141"/>
    </source>
</evidence>
<feature type="transmembrane region" description="Helical" evidence="12">
    <location>
        <begin position="263"/>
        <end position="282"/>
    </location>
</feature>
<evidence type="ECO:0000256" key="9">
    <source>
        <dbReference type="ARBA" id="ARBA00022989"/>
    </source>
</evidence>
<dbReference type="PANTHER" id="PTHR11730">
    <property type="entry name" value="AMMONIUM TRANSPORTER"/>
    <property type="match status" value="1"/>
</dbReference>
<dbReference type="InterPro" id="IPR036890">
    <property type="entry name" value="HATPase_C_sf"/>
</dbReference>
<dbReference type="InterPro" id="IPR005467">
    <property type="entry name" value="His_kinase_dom"/>
</dbReference>
<evidence type="ECO:0000256" key="1">
    <source>
        <dbReference type="ARBA" id="ARBA00000085"/>
    </source>
</evidence>
<dbReference type="InterPro" id="IPR003661">
    <property type="entry name" value="HisK_dim/P_dom"/>
</dbReference>
<evidence type="ECO:0000256" key="11">
    <source>
        <dbReference type="ARBA" id="ARBA00023177"/>
    </source>
</evidence>
<comment type="subcellular location">
    <subcellularLocation>
        <location evidence="12">Cell membrane</location>
        <topology evidence="12">Multi-pass membrane protein</topology>
    </subcellularLocation>
    <subcellularLocation>
        <location evidence="2">Membrane</location>
        <topology evidence="2">Multi-pass membrane protein</topology>
    </subcellularLocation>
</comment>
<dbReference type="GO" id="GO:0008519">
    <property type="term" value="F:ammonium channel activity"/>
    <property type="evidence" value="ECO:0007669"/>
    <property type="project" value="InterPro"/>
</dbReference>
<dbReference type="SMART" id="SM00388">
    <property type="entry name" value="HisKA"/>
    <property type="match status" value="1"/>
</dbReference>
<dbReference type="InterPro" id="IPR024041">
    <property type="entry name" value="NH4_transpt_AmtB-like_dom"/>
</dbReference>
<dbReference type="SUPFAM" id="SSF47384">
    <property type="entry name" value="Homodimeric domain of signal transducing histidine kinase"/>
    <property type="match status" value="1"/>
</dbReference>
<evidence type="ECO:0000259" key="13">
    <source>
        <dbReference type="PROSITE" id="PS50109"/>
    </source>
</evidence>
<feature type="transmembrane region" description="Helical" evidence="12">
    <location>
        <begin position="355"/>
        <end position="373"/>
    </location>
</feature>
<dbReference type="AlphaFoldDB" id="A0A2M9G516"/>
<reference evidence="14 15" key="1">
    <citation type="submission" date="2017-11" db="EMBL/GenBank/DDBJ databases">
        <title>Draft genome sequence of Rhizobiales bacterium SY3-13.</title>
        <authorList>
            <person name="Sun C."/>
        </authorList>
    </citation>
    <scope>NUCLEOTIDE SEQUENCE [LARGE SCALE GENOMIC DNA]</scope>
    <source>
        <strain evidence="14 15">SY3-13</strain>
    </source>
</reference>
<keyword evidence="4 12" id="KW-0813">Transport</keyword>
<keyword evidence="15" id="KW-1185">Reference proteome</keyword>
<evidence type="ECO:0000313" key="15">
    <source>
        <dbReference type="Proteomes" id="UP000229498"/>
    </source>
</evidence>
<dbReference type="Proteomes" id="UP000229498">
    <property type="component" value="Unassembled WGS sequence"/>
</dbReference>
<keyword evidence="5" id="KW-0597">Phosphoprotein</keyword>
<feature type="transmembrane region" description="Helical" evidence="12">
    <location>
        <begin position="288"/>
        <end position="306"/>
    </location>
</feature>
<feature type="transmembrane region" description="Helical" evidence="12">
    <location>
        <begin position="161"/>
        <end position="181"/>
    </location>
</feature>
<dbReference type="SMART" id="SM00387">
    <property type="entry name" value="HATPase_c"/>
    <property type="match status" value="1"/>
</dbReference>
<keyword evidence="9 12" id="KW-1133">Transmembrane helix</keyword>
<dbReference type="InterPro" id="IPR036097">
    <property type="entry name" value="HisK_dim/P_sf"/>
</dbReference>
<evidence type="ECO:0000256" key="5">
    <source>
        <dbReference type="ARBA" id="ARBA00022553"/>
    </source>
</evidence>